<comment type="caution">
    <text evidence="3">The sequence shown here is derived from an EMBL/GenBank/DDBJ whole genome shotgun (WGS) entry which is preliminary data.</text>
</comment>
<dbReference type="AlphaFoldDB" id="A0A6L2KA39"/>
<gene>
    <name evidence="3" type="ORF">Tci_018311</name>
</gene>
<dbReference type="EMBL" id="BKCJ010002111">
    <property type="protein sequence ID" value="GEU46333.1"/>
    <property type="molecule type" value="Genomic_DNA"/>
</dbReference>
<name>A0A6L2KA39_TANCI</name>
<sequence length="227" mass="26196">MSDRCSKEDEVQKLSTFIFVTNFPDSFNAKDLWRVCNQYGTVIDTFIPNRRSKLNKRFGFATNNVFIEERITWLDIEGVPLKAWTNNTFKRIASKWGEILYDEDQEEFCFHSKRICVLTKYAKTILESFKIIIQGKVFWICAKEAGGRILDFVEEDENESVYDDVVSEEGTHEGNEGPNNSNPLVGDYDVEEVSETIFEKANSQTPNKDGCNVEHERTQSDDPFSIL</sequence>
<feature type="domain" description="RRM" evidence="2">
    <location>
        <begin position="18"/>
        <end position="60"/>
    </location>
</feature>
<dbReference type="Gene3D" id="3.30.70.330">
    <property type="match status" value="1"/>
</dbReference>
<dbReference type="Pfam" id="PF00076">
    <property type="entry name" value="RRM_1"/>
    <property type="match status" value="1"/>
</dbReference>
<reference evidence="3" key="1">
    <citation type="journal article" date="2019" name="Sci. Rep.">
        <title>Draft genome of Tanacetum cinerariifolium, the natural source of mosquito coil.</title>
        <authorList>
            <person name="Yamashiro T."/>
            <person name="Shiraishi A."/>
            <person name="Satake H."/>
            <person name="Nakayama K."/>
        </authorList>
    </citation>
    <scope>NUCLEOTIDE SEQUENCE</scope>
</reference>
<dbReference type="SUPFAM" id="SSF54928">
    <property type="entry name" value="RNA-binding domain, RBD"/>
    <property type="match status" value="1"/>
</dbReference>
<organism evidence="3">
    <name type="scientific">Tanacetum cinerariifolium</name>
    <name type="common">Dalmatian daisy</name>
    <name type="synonym">Chrysanthemum cinerariifolium</name>
    <dbReference type="NCBI Taxonomy" id="118510"/>
    <lineage>
        <taxon>Eukaryota</taxon>
        <taxon>Viridiplantae</taxon>
        <taxon>Streptophyta</taxon>
        <taxon>Embryophyta</taxon>
        <taxon>Tracheophyta</taxon>
        <taxon>Spermatophyta</taxon>
        <taxon>Magnoliopsida</taxon>
        <taxon>eudicotyledons</taxon>
        <taxon>Gunneridae</taxon>
        <taxon>Pentapetalae</taxon>
        <taxon>asterids</taxon>
        <taxon>campanulids</taxon>
        <taxon>Asterales</taxon>
        <taxon>Asteraceae</taxon>
        <taxon>Asteroideae</taxon>
        <taxon>Anthemideae</taxon>
        <taxon>Anthemidinae</taxon>
        <taxon>Tanacetum</taxon>
    </lineage>
</organism>
<dbReference type="InterPro" id="IPR012677">
    <property type="entry name" value="Nucleotide-bd_a/b_plait_sf"/>
</dbReference>
<dbReference type="CDD" id="cd00590">
    <property type="entry name" value="RRM_SF"/>
    <property type="match status" value="1"/>
</dbReference>
<proteinExistence type="predicted"/>
<dbReference type="InterPro" id="IPR000504">
    <property type="entry name" value="RRM_dom"/>
</dbReference>
<feature type="region of interest" description="Disordered" evidence="1">
    <location>
        <begin position="160"/>
        <end position="186"/>
    </location>
</feature>
<accession>A0A6L2KA39</accession>
<dbReference type="InterPro" id="IPR035979">
    <property type="entry name" value="RBD_domain_sf"/>
</dbReference>
<evidence type="ECO:0000259" key="2">
    <source>
        <dbReference type="Pfam" id="PF00076"/>
    </source>
</evidence>
<feature type="region of interest" description="Disordered" evidence="1">
    <location>
        <begin position="199"/>
        <end position="227"/>
    </location>
</feature>
<dbReference type="GO" id="GO:0003723">
    <property type="term" value="F:RNA binding"/>
    <property type="evidence" value="ECO:0007669"/>
    <property type="project" value="InterPro"/>
</dbReference>
<protein>
    <submittedName>
        <fullName evidence="3">Glucose-methanol-choline oxidoreductase, FAD/NAD(P)-binding domain protein</fullName>
    </submittedName>
</protein>
<feature type="compositionally biased region" description="Basic and acidic residues" evidence="1">
    <location>
        <begin position="211"/>
        <end position="220"/>
    </location>
</feature>
<evidence type="ECO:0000313" key="3">
    <source>
        <dbReference type="EMBL" id="GEU46333.1"/>
    </source>
</evidence>
<evidence type="ECO:0000256" key="1">
    <source>
        <dbReference type="SAM" id="MobiDB-lite"/>
    </source>
</evidence>